<comment type="caution">
    <text evidence="8">The sequence shown here is derived from an EMBL/GenBank/DDBJ whole genome shotgun (WGS) entry which is preliminary data.</text>
</comment>
<evidence type="ECO:0000256" key="6">
    <source>
        <dbReference type="SAM" id="Phobius"/>
    </source>
</evidence>
<dbReference type="EMBL" id="JBBUTG010000005">
    <property type="protein sequence ID" value="MEK8031333.1"/>
    <property type="molecule type" value="Genomic_DNA"/>
</dbReference>
<dbReference type="SUPFAM" id="SSF56281">
    <property type="entry name" value="Metallo-hydrolase/oxidoreductase"/>
    <property type="match status" value="1"/>
</dbReference>
<dbReference type="InterPro" id="IPR052159">
    <property type="entry name" value="Competence_DNA_uptake"/>
</dbReference>
<dbReference type="InterPro" id="IPR004797">
    <property type="entry name" value="Competence_ComEC/Rec2"/>
</dbReference>
<dbReference type="InterPro" id="IPR004477">
    <property type="entry name" value="ComEC_N"/>
</dbReference>
<evidence type="ECO:0000313" key="9">
    <source>
        <dbReference type="Proteomes" id="UP001371218"/>
    </source>
</evidence>
<gene>
    <name evidence="8" type="ORF">AACH06_10935</name>
</gene>
<dbReference type="NCBIfam" id="TIGR00360">
    <property type="entry name" value="ComEC_N-term"/>
    <property type="match status" value="1"/>
</dbReference>
<reference evidence="8 9" key="1">
    <citation type="submission" date="2024-04" db="EMBL/GenBank/DDBJ databases">
        <title>Novel species of the genus Ideonella isolated from streams.</title>
        <authorList>
            <person name="Lu H."/>
        </authorList>
    </citation>
    <scope>NUCLEOTIDE SEQUENCE [LARGE SCALE GENOMIC DNA]</scope>
    <source>
        <strain evidence="8 9">DXS29W</strain>
    </source>
</reference>
<keyword evidence="2" id="KW-1003">Cell membrane</keyword>
<feature type="transmembrane region" description="Helical" evidence="6">
    <location>
        <begin position="492"/>
        <end position="517"/>
    </location>
</feature>
<feature type="transmembrane region" description="Helical" evidence="6">
    <location>
        <begin position="416"/>
        <end position="434"/>
    </location>
</feature>
<dbReference type="Pfam" id="PF00753">
    <property type="entry name" value="Lactamase_B"/>
    <property type="match status" value="1"/>
</dbReference>
<comment type="subcellular location">
    <subcellularLocation>
        <location evidence="1">Cell membrane</location>
        <topology evidence="1">Multi-pass membrane protein</topology>
    </subcellularLocation>
</comment>
<dbReference type="Proteomes" id="UP001371218">
    <property type="component" value="Unassembled WGS sequence"/>
</dbReference>
<keyword evidence="9" id="KW-1185">Reference proteome</keyword>
<feature type="transmembrane region" description="Helical" evidence="6">
    <location>
        <begin position="62"/>
        <end position="83"/>
    </location>
</feature>
<evidence type="ECO:0000256" key="1">
    <source>
        <dbReference type="ARBA" id="ARBA00004651"/>
    </source>
</evidence>
<proteinExistence type="predicted"/>
<dbReference type="CDD" id="cd07731">
    <property type="entry name" value="ComA-like_MBL-fold"/>
    <property type="match status" value="1"/>
</dbReference>
<feature type="transmembrane region" description="Helical" evidence="6">
    <location>
        <begin position="378"/>
        <end position="396"/>
    </location>
</feature>
<keyword evidence="3 6" id="KW-0812">Transmembrane</keyword>
<dbReference type="SMART" id="SM00849">
    <property type="entry name" value="Lactamase_B"/>
    <property type="match status" value="1"/>
</dbReference>
<organism evidence="8 9">
    <name type="scientific">Ideonella lacteola</name>
    <dbReference type="NCBI Taxonomy" id="2984193"/>
    <lineage>
        <taxon>Bacteria</taxon>
        <taxon>Pseudomonadati</taxon>
        <taxon>Pseudomonadota</taxon>
        <taxon>Betaproteobacteria</taxon>
        <taxon>Burkholderiales</taxon>
        <taxon>Sphaerotilaceae</taxon>
        <taxon>Ideonella</taxon>
    </lineage>
</organism>
<feature type="transmembrane region" description="Helical" evidence="6">
    <location>
        <begin position="446"/>
        <end position="472"/>
    </location>
</feature>
<feature type="transmembrane region" description="Helical" evidence="6">
    <location>
        <begin position="350"/>
        <end position="371"/>
    </location>
</feature>
<feature type="transmembrane region" description="Helical" evidence="6">
    <location>
        <begin position="272"/>
        <end position="295"/>
    </location>
</feature>
<dbReference type="PANTHER" id="PTHR30619:SF1">
    <property type="entry name" value="RECOMBINATION PROTEIN 2"/>
    <property type="match status" value="1"/>
</dbReference>
<dbReference type="Pfam" id="PF13567">
    <property type="entry name" value="DUF4131"/>
    <property type="match status" value="1"/>
</dbReference>
<dbReference type="InterPro" id="IPR035681">
    <property type="entry name" value="ComA-like_MBL"/>
</dbReference>
<dbReference type="Pfam" id="PF03772">
    <property type="entry name" value="Competence"/>
    <property type="match status" value="1"/>
</dbReference>
<keyword evidence="4 6" id="KW-1133">Transmembrane helix</keyword>
<dbReference type="RefSeq" id="WP_341425709.1">
    <property type="nucleotide sequence ID" value="NZ_JBBUTG010000005.1"/>
</dbReference>
<accession>A0ABU9BS59</accession>
<dbReference type="Gene3D" id="3.60.15.10">
    <property type="entry name" value="Ribonuclease Z/Hydroxyacylglutathione hydrolase-like"/>
    <property type="match status" value="1"/>
</dbReference>
<protein>
    <submittedName>
        <fullName evidence="8">DNA internalization-related competence protein ComEC/Rec2</fullName>
    </submittedName>
</protein>
<evidence type="ECO:0000256" key="3">
    <source>
        <dbReference type="ARBA" id="ARBA00022692"/>
    </source>
</evidence>
<evidence type="ECO:0000256" key="5">
    <source>
        <dbReference type="ARBA" id="ARBA00023136"/>
    </source>
</evidence>
<feature type="transmembrane region" description="Helical" evidence="6">
    <location>
        <begin position="30"/>
        <end position="50"/>
    </location>
</feature>
<evidence type="ECO:0000256" key="2">
    <source>
        <dbReference type="ARBA" id="ARBA00022475"/>
    </source>
</evidence>
<evidence type="ECO:0000259" key="7">
    <source>
        <dbReference type="SMART" id="SM00849"/>
    </source>
</evidence>
<sequence>MQGEAIAVLALAWLAGSALQLQQANLWPAGLYLAIGLAGLPLLVIVLWASRRWCSSAHRVRGAACLALMAVATGAVAFAQAGWRGGERVAQILPADLEGRDLIVTGRVVGLPQIDAEGVHFLFEPDAAGDTGAARVELPPRIRLAWPRDGSGLAPRVQAGERWELPVRLKQPHGAANPNGFDAELYLFEQGIGATGSVRAAAPTDPQRMDRPRWWRPEEQLDAARQRWRDAVLLKVDRPDVAGVLAALTVGDQSAIDTPGWALFRQTGVAHLMSISGLHITLFAWLAGGLIGWAWRQSGRLVLWWPAPLAARCGGVLAAWAYAGVAGWGVPAQRTVWMLALTVGLRQLGGGWPPLLVCLLAGAVVIALDPWALLQPGFWLSFFAVAMLMASQAAPLGEAEDSGWRGRAWAMAKGAWRQQMVATLGLAPLTLLLFQQVSLIGWVANLVAVPWVTLVVTPLALAGLVWSGFWVAAGGALQPLLATLEWLSGWPWAVWSAPAASAWAAALGLWGGALIVLPLPWRARLAGLPLLLPLIWPAVQRPAEGAFELVAADVGQGSAILVRTRQHLLLHDTGPAYGQDNDAGQRVLLPLLRARGESRIDRLVISHRDTDHVGGAQAIVSAVPVVELRTGLEPGHPLRQARGVGGEVVPHVDCEAGQSWHWDGVTFEVLHPPAGWWRPGIKPNAMSCVVRVQDAAGRSALLTGDIEADQERALVERYGSALHSDILLVPHHGSQTSSTAAFLAAVRPAQAVVQVGYRSRFGHPHPAILARYAGEGISVVRTDHCGAWQWQPDGASCTRAVRQRYWHWRAPASLPAGGAVVASP</sequence>
<evidence type="ECO:0000313" key="8">
    <source>
        <dbReference type="EMBL" id="MEK8031333.1"/>
    </source>
</evidence>
<dbReference type="InterPro" id="IPR001279">
    <property type="entry name" value="Metallo-B-lactamas"/>
</dbReference>
<keyword evidence="5 6" id="KW-0472">Membrane</keyword>
<dbReference type="PANTHER" id="PTHR30619">
    <property type="entry name" value="DNA INTERNALIZATION/COMPETENCE PROTEIN COMEC/REC2"/>
    <property type="match status" value="1"/>
</dbReference>
<feature type="transmembrane region" description="Helical" evidence="6">
    <location>
        <begin position="307"/>
        <end position="330"/>
    </location>
</feature>
<evidence type="ECO:0000256" key="4">
    <source>
        <dbReference type="ARBA" id="ARBA00022989"/>
    </source>
</evidence>
<name>A0ABU9BS59_9BURK</name>
<feature type="domain" description="Metallo-beta-lactamase" evidence="7">
    <location>
        <begin position="556"/>
        <end position="757"/>
    </location>
</feature>
<dbReference type="NCBIfam" id="TIGR00361">
    <property type="entry name" value="ComEC_Rec2"/>
    <property type="match status" value="1"/>
</dbReference>
<dbReference type="InterPro" id="IPR025405">
    <property type="entry name" value="DUF4131"/>
</dbReference>
<dbReference type="InterPro" id="IPR036866">
    <property type="entry name" value="RibonucZ/Hydroxyglut_hydro"/>
</dbReference>